<proteinExistence type="predicted"/>
<evidence type="ECO:0000256" key="1">
    <source>
        <dbReference type="ARBA" id="ARBA00022801"/>
    </source>
</evidence>
<dbReference type="EMBL" id="JAENHO010000001">
    <property type="protein sequence ID" value="MBL7253293.1"/>
    <property type="molecule type" value="Genomic_DNA"/>
</dbReference>
<gene>
    <name evidence="3" type="primary">paaI</name>
    <name evidence="3" type="ORF">JKJ07_03115</name>
</gene>
<dbReference type="NCBIfam" id="TIGR00369">
    <property type="entry name" value="unchar_dom_1"/>
    <property type="match status" value="1"/>
</dbReference>
<dbReference type="PANTHER" id="PTHR42856">
    <property type="entry name" value="ACYL-COENZYME A THIOESTERASE PAAI"/>
    <property type="match status" value="1"/>
</dbReference>
<dbReference type="PANTHER" id="PTHR42856:SF1">
    <property type="entry name" value="ACYL-COENZYME A THIOESTERASE PAAI"/>
    <property type="match status" value="1"/>
</dbReference>
<evidence type="ECO:0000259" key="2">
    <source>
        <dbReference type="Pfam" id="PF03061"/>
    </source>
</evidence>
<feature type="domain" description="Thioesterase" evidence="2">
    <location>
        <begin position="39"/>
        <end position="105"/>
    </location>
</feature>
<dbReference type="NCBIfam" id="TIGR02286">
    <property type="entry name" value="PaaD"/>
    <property type="match status" value="1"/>
</dbReference>
<dbReference type="Pfam" id="PF03061">
    <property type="entry name" value="4HBT"/>
    <property type="match status" value="1"/>
</dbReference>
<dbReference type="InterPro" id="IPR003736">
    <property type="entry name" value="PAAI_dom"/>
</dbReference>
<dbReference type="InterPro" id="IPR052723">
    <property type="entry name" value="Acyl-CoA_thioesterase_PaaI"/>
</dbReference>
<accession>A0ABS1VF57</accession>
<dbReference type="SUPFAM" id="SSF54637">
    <property type="entry name" value="Thioesterase/thiol ester dehydrase-isomerase"/>
    <property type="match status" value="1"/>
</dbReference>
<keyword evidence="1" id="KW-0378">Hydrolase</keyword>
<organism evidence="3 4">
    <name type="scientific">Paractinoplanes lichenicola</name>
    <dbReference type="NCBI Taxonomy" id="2802976"/>
    <lineage>
        <taxon>Bacteria</taxon>
        <taxon>Bacillati</taxon>
        <taxon>Actinomycetota</taxon>
        <taxon>Actinomycetes</taxon>
        <taxon>Micromonosporales</taxon>
        <taxon>Micromonosporaceae</taxon>
        <taxon>Paractinoplanes</taxon>
    </lineage>
</organism>
<dbReference type="Proteomes" id="UP000598996">
    <property type="component" value="Unassembled WGS sequence"/>
</dbReference>
<evidence type="ECO:0000313" key="4">
    <source>
        <dbReference type="Proteomes" id="UP000598996"/>
    </source>
</evidence>
<dbReference type="InterPro" id="IPR006683">
    <property type="entry name" value="Thioestr_dom"/>
</dbReference>
<sequence>MLGADQAAKLLGIVLRSVRPGGGEVTMVVRPDMVNGWDTCHGGVIATLADTAFAIACNSYGVLAPAAGFDITFLEPGRVGDHLLARADERAVKGRTGLYDVTVSRLRPEGTPGEPIAEFRGRSRTVGRPLFD</sequence>
<dbReference type="InterPro" id="IPR011973">
    <property type="entry name" value="PaaD"/>
</dbReference>
<dbReference type="InterPro" id="IPR029069">
    <property type="entry name" value="HotDog_dom_sf"/>
</dbReference>
<keyword evidence="4" id="KW-1185">Reference proteome</keyword>
<dbReference type="Gene3D" id="3.10.129.10">
    <property type="entry name" value="Hotdog Thioesterase"/>
    <property type="match status" value="1"/>
</dbReference>
<dbReference type="CDD" id="cd03443">
    <property type="entry name" value="PaaI_thioesterase"/>
    <property type="match status" value="1"/>
</dbReference>
<name>A0ABS1VF57_9ACTN</name>
<protein>
    <submittedName>
        <fullName evidence="3">Hydroxyphenylacetyl-CoA thioesterase PaaI</fullName>
    </submittedName>
</protein>
<comment type="caution">
    <text evidence="3">The sequence shown here is derived from an EMBL/GenBank/DDBJ whole genome shotgun (WGS) entry which is preliminary data.</text>
</comment>
<reference evidence="3 4" key="1">
    <citation type="submission" date="2021-01" db="EMBL/GenBank/DDBJ databases">
        <title>Actinoplanes sp. nov. LDG1-01 isolated from lichen.</title>
        <authorList>
            <person name="Saeng-In P."/>
            <person name="Phongsopitanun W."/>
            <person name="Kanchanasin P."/>
            <person name="Yuki M."/>
            <person name="Kudo T."/>
            <person name="Ohkuma M."/>
            <person name="Tanasupawat S."/>
        </authorList>
    </citation>
    <scope>NUCLEOTIDE SEQUENCE [LARGE SCALE GENOMIC DNA]</scope>
    <source>
        <strain evidence="3 4">LDG1-01</strain>
    </source>
</reference>
<evidence type="ECO:0000313" key="3">
    <source>
        <dbReference type="EMBL" id="MBL7253293.1"/>
    </source>
</evidence>